<dbReference type="AlphaFoldDB" id="A0A1G2N0Q3"/>
<dbReference type="GO" id="GO:0005737">
    <property type="term" value="C:cytoplasm"/>
    <property type="evidence" value="ECO:0007669"/>
    <property type="project" value="UniProtKB-SubCell"/>
</dbReference>
<dbReference type="InterPro" id="IPR003442">
    <property type="entry name" value="T6A_TsaE"/>
</dbReference>
<reference evidence="11 12" key="1">
    <citation type="journal article" date="2016" name="Nat. Commun.">
        <title>Thousands of microbial genomes shed light on interconnected biogeochemical processes in an aquifer system.</title>
        <authorList>
            <person name="Anantharaman K."/>
            <person name="Brown C.T."/>
            <person name="Hug L.A."/>
            <person name="Sharon I."/>
            <person name="Castelle C.J."/>
            <person name="Probst A.J."/>
            <person name="Thomas B.C."/>
            <person name="Singh A."/>
            <person name="Wilkins M.J."/>
            <person name="Karaoz U."/>
            <person name="Brodie E.L."/>
            <person name="Williams K.H."/>
            <person name="Hubbard S.S."/>
            <person name="Banfield J.F."/>
        </authorList>
    </citation>
    <scope>NUCLEOTIDE SEQUENCE [LARGE SCALE GENOMIC DNA]</scope>
</reference>
<comment type="subcellular location">
    <subcellularLocation>
        <location evidence="1">Cytoplasm</location>
    </subcellularLocation>
</comment>
<evidence type="ECO:0000256" key="9">
    <source>
        <dbReference type="ARBA" id="ARBA00022842"/>
    </source>
</evidence>
<dbReference type="EMBL" id="MHRT01000001">
    <property type="protein sequence ID" value="OHA29717.1"/>
    <property type="molecule type" value="Genomic_DNA"/>
</dbReference>
<dbReference type="PANTHER" id="PTHR33540">
    <property type="entry name" value="TRNA THREONYLCARBAMOYLADENOSINE BIOSYNTHESIS PROTEIN TSAE"/>
    <property type="match status" value="1"/>
</dbReference>
<evidence type="ECO:0000256" key="8">
    <source>
        <dbReference type="ARBA" id="ARBA00022840"/>
    </source>
</evidence>
<evidence type="ECO:0000256" key="2">
    <source>
        <dbReference type="ARBA" id="ARBA00007599"/>
    </source>
</evidence>
<dbReference type="Gene3D" id="3.40.50.300">
    <property type="entry name" value="P-loop containing nucleotide triphosphate hydrolases"/>
    <property type="match status" value="1"/>
</dbReference>
<evidence type="ECO:0000256" key="1">
    <source>
        <dbReference type="ARBA" id="ARBA00004496"/>
    </source>
</evidence>
<sequence length="170" mass="18727">MSSHLSRSVEETGVIAKEILDYISGNKNSMASREATVIGLSGHLGSGKTVFVKAMAKHLGLAEEITSPTFVLMKIYDLPNLEVRPPDLATRWKKLVHIDAYRLESAKEVEALNFEKVIADKDNLVMIEWSENIADALKGLSNYSGITFATGDADSERIITLNKDGNENFQ</sequence>
<keyword evidence="8" id="KW-0067">ATP-binding</keyword>
<evidence type="ECO:0000313" key="11">
    <source>
        <dbReference type="EMBL" id="OHA29717.1"/>
    </source>
</evidence>
<protein>
    <recommendedName>
        <fullName evidence="3">tRNA threonylcarbamoyladenosine biosynthesis protein TsaE</fullName>
    </recommendedName>
    <alternativeName>
        <fullName evidence="10">t(6)A37 threonylcarbamoyladenosine biosynthesis protein TsaE</fullName>
    </alternativeName>
</protein>
<dbReference type="GO" id="GO:0016740">
    <property type="term" value="F:transferase activity"/>
    <property type="evidence" value="ECO:0007669"/>
    <property type="project" value="UniProtKB-KW"/>
</dbReference>
<dbReference type="InterPro" id="IPR027417">
    <property type="entry name" value="P-loop_NTPase"/>
</dbReference>
<dbReference type="GO" id="GO:0046872">
    <property type="term" value="F:metal ion binding"/>
    <property type="evidence" value="ECO:0007669"/>
    <property type="project" value="UniProtKB-KW"/>
</dbReference>
<dbReference type="GO" id="GO:0005524">
    <property type="term" value="F:ATP binding"/>
    <property type="evidence" value="ECO:0007669"/>
    <property type="project" value="UniProtKB-KW"/>
</dbReference>
<accession>A0A1G2N0Q3</accession>
<dbReference type="GO" id="GO:0002949">
    <property type="term" value="P:tRNA threonylcarbamoyladenosine modification"/>
    <property type="evidence" value="ECO:0007669"/>
    <property type="project" value="InterPro"/>
</dbReference>
<evidence type="ECO:0000256" key="3">
    <source>
        <dbReference type="ARBA" id="ARBA00019010"/>
    </source>
</evidence>
<dbReference type="SUPFAM" id="SSF52540">
    <property type="entry name" value="P-loop containing nucleoside triphosphate hydrolases"/>
    <property type="match status" value="1"/>
</dbReference>
<dbReference type="Proteomes" id="UP000178089">
    <property type="component" value="Unassembled WGS sequence"/>
</dbReference>
<comment type="caution">
    <text evidence="11">The sequence shown here is derived from an EMBL/GenBank/DDBJ whole genome shotgun (WGS) entry which is preliminary data.</text>
</comment>
<dbReference type="STRING" id="1802315.A3F51_03255"/>
<keyword evidence="5" id="KW-0819">tRNA processing</keyword>
<organism evidence="11 12">
    <name type="scientific">Candidatus Taylorbacteria bacterium RIFCSPHIGHO2_12_FULL_45_16</name>
    <dbReference type="NCBI Taxonomy" id="1802315"/>
    <lineage>
        <taxon>Bacteria</taxon>
        <taxon>Candidatus Tayloriibacteriota</taxon>
    </lineage>
</organism>
<name>A0A1G2N0Q3_9BACT</name>
<evidence type="ECO:0000256" key="7">
    <source>
        <dbReference type="ARBA" id="ARBA00022741"/>
    </source>
</evidence>
<keyword evidence="4" id="KW-0963">Cytoplasm</keyword>
<evidence type="ECO:0000256" key="5">
    <source>
        <dbReference type="ARBA" id="ARBA00022694"/>
    </source>
</evidence>
<dbReference type="PANTHER" id="PTHR33540:SF2">
    <property type="entry name" value="TRNA THREONYLCARBAMOYLADENOSINE BIOSYNTHESIS PROTEIN TSAE"/>
    <property type="match status" value="1"/>
</dbReference>
<dbReference type="NCBIfam" id="TIGR00150">
    <property type="entry name" value="T6A_YjeE"/>
    <property type="match status" value="1"/>
</dbReference>
<gene>
    <name evidence="11" type="ORF">A3F51_03255</name>
</gene>
<keyword evidence="11" id="KW-0808">Transferase</keyword>
<dbReference type="Pfam" id="PF02367">
    <property type="entry name" value="TsaE"/>
    <property type="match status" value="1"/>
</dbReference>
<evidence type="ECO:0000256" key="6">
    <source>
        <dbReference type="ARBA" id="ARBA00022723"/>
    </source>
</evidence>
<evidence type="ECO:0000313" key="12">
    <source>
        <dbReference type="Proteomes" id="UP000178089"/>
    </source>
</evidence>
<evidence type="ECO:0000256" key="4">
    <source>
        <dbReference type="ARBA" id="ARBA00022490"/>
    </source>
</evidence>
<keyword evidence="6" id="KW-0479">Metal-binding</keyword>
<proteinExistence type="inferred from homology"/>
<evidence type="ECO:0000256" key="10">
    <source>
        <dbReference type="ARBA" id="ARBA00032441"/>
    </source>
</evidence>
<comment type="similarity">
    <text evidence="2">Belongs to the TsaE family.</text>
</comment>
<keyword evidence="9" id="KW-0460">Magnesium</keyword>
<keyword evidence="7" id="KW-0547">Nucleotide-binding</keyword>